<dbReference type="InterPro" id="IPR005644">
    <property type="entry name" value="NolW-like"/>
</dbReference>
<gene>
    <name evidence="6" type="ORF">S03H2_58211</name>
</gene>
<dbReference type="InterPro" id="IPR038591">
    <property type="entry name" value="NolW-like_sf"/>
</dbReference>
<feature type="non-terminal residue" evidence="6">
    <location>
        <position position="249"/>
    </location>
</feature>
<reference evidence="6" key="1">
    <citation type="journal article" date="2014" name="Front. Microbiol.">
        <title>High frequency of phylogenetically diverse reductive dehalogenase-homologous genes in deep subseafloor sedimentary metagenomes.</title>
        <authorList>
            <person name="Kawai M."/>
            <person name="Futagami T."/>
            <person name="Toyoda A."/>
            <person name="Takaki Y."/>
            <person name="Nishi S."/>
            <person name="Hori S."/>
            <person name="Arai W."/>
            <person name="Tsubouchi T."/>
            <person name="Morono Y."/>
            <person name="Uchiyama I."/>
            <person name="Ito T."/>
            <person name="Fujiyama A."/>
            <person name="Inagaki F."/>
            <person name="Takami H."/>
        </authorList>
    </citation>
    <scope>NUCLEOTIDE SEQUENCE</scope>
    <source>
        <strain evidence="6">Expedition CK06-06</strain>
    </source>
</reference>
<name>X1IXE2_9ZZZZ</name>
<evidence type="ECO:0000256" key="4">
    <source>
        <dbReference type="SAM" id="MobiDB-lite"/>
    </source>
</evidence>
<feature type="region of interest" description="Disordered" evidence="4">
    <location>
        <begin position="204"/>
        <end position="227"/>
    </location>
</feature>
<dbReference type="InterPro" id="IPR050810">
    <property type="entry name" value="Bact_Secretion_Sys_Channel"/>
</dbReference>
<feature type="domain" description="NolW-like" evidence="5">
    <location>
        <begin position="108"/>
        <end position="166"/>
    </location>
</feature>
<dbReference type="Pfam" id="PF03958">
    <property type="entry name" value="Secretin_N"/>
    <property type="match status" value="1"/>
</dbReference>
<dbReference type="GO" id="GO:0016020">
    <property type="term" value="C:membrane"/>
    <property type="evidence" value="ECO:0007669"/>
    <property type="project" value="UniProtKB-SubCell"/>
</dbReference>
<dbReference type="AlphaFoldDB" id="X1IXE2"/>
<accession>X1IXE2</accession>
<keyword evidence="3" id="KW-0472">Membrane</keyword>
<evidence type="ECO:0000256" key="1">
    <source>
        <dbReference type="ARBA" id="ARBA00004370"/>
    </source>
</evidence>
<dbReference type="EMBL" id="BARU01037343">
    <property type="protein sequence ID" value="GAH87116.1"/>
    <property type="molecule type" value="Genomic_DNA"/>
</dbReference>
<dbReference type="GO" id="GO:0015627">
    <property type="term" value="C:type II protein secretion system complex"/>
    <property type="evidence" value="ECO:0007669"/>
    <property type="project" value="TreeGrafter"/>
</dbReference>
<protein>
    <recommendedName>
        <fullName evidence="5">NolW-like domain-containing protein</fullName>
    </recommendedName>
</protein>
<dbReference type="Gene3D" id="3.55.50.30">
    <property type="match status" value="1"/>
</dbReference>
<evidence type="ECO:0000313" key="6">
    <source>
        <dbReference type="EMBL" id="GAH87116.1"/>
    </source>
</evidence>
<feature type="non-terminal residue" evidence="6">
    <location>
        <position position="1"/>
    </location>
</feature>
<comment type="caution">
    <text evidence="6">The sequence shown here is derived from an EMBL/GenBank/DDBJ whole genome shotgun (WGS) entry which is preliminary data.</text>
</comment>
<organism evidence="6">
    <name type="scientific">marine sediment metagenome</name>
    <dbReference type="NCBI Taxonomy" id="412755"/>
    <lineage>
        <taxon>unclassified sequences</taxon>
        <taxon>metagenomes</taxon>
        <taxon>ecological metagenomes</taxon>
    </lineage>
</organism>
<evidence type="ECO:0000259" key="5">
    <source>
        <dbReference type="Pfam" id="PF03958"/>
    </source>
</evidence>
<evidence type="ECO:0000256" key="2">
    <source>
        <dbReference type="ARBA" id="ARBA00022729"/>
    </source>
</evidence>
<dbReference type="Gene3D" id="3.30.1370.120">
    <property type="match status" value="1"/>
</dbReference>
<dbReference type="PANTHER" id="PTHR30332:SF24">
    <property type="entry name" value="SECRETIN GSPD-RELATED"/>
    <property type="match status" value="1"/>
</dbReference>
<dbReference type="GO" id="GO:0009306">
    <property type="term" value="P:protein secretion"/>
    <property type="evidence" value="ECO:0007669"/>
    <property type="project" value="TreeGrafter"/>
</dbReference>
<keyword evidence="2" id="KW-0732">Signal</keyword>
<comment type="subcellular location">
    <subcellularLocation>
        <location evidence="1">Membrane</location>
    </subcellularLocation>
</comment>
<sequence>EMLELDLPPKINIIQLLDLVSEFLGYDYMYDPADVAGLKGEVTITMRKIKVKHLYPLLESVLKFKGFVMTRREGSNLLTVVPLAKAIEIDPPLRSEQAKTEIGDVIITRLFELKDIDTASAQTLLAGMKLGVSITPIPEAKKLIVTGYAYRMARIKELLAMIDKPGEPRQFRSRQLEYTMATALAPKIKTLAEQLGTVSIAIGAPTATAPPSAPPPRGESSAARRARLAREAAARAAAARTAAARGAAV</sequence>
<dbReference type="PANTHER" id="PTHR30332">
    <property type="entry name" value="PROBABLE GENERAL SECRETION PATHWAY PROTEIN D"/>
    <property type="match status" value="1"/>
</dbReference>
<evidence type="ECO:0000256" key="3">
    <source>
        <dbReference type="ARBA" id="ARBA00023136"/>
    </source>
</evidence>
<proteinExistence type="predicted"/>